<sequence>MEGSPPGFDNLSSDRVTLVDVYFGDRKVAEALAVIGPGRLTFKSPSEVIAKVPDLIAAPELQSALASTLPTHSDLACSMSNAGDCGVISPDVAEIIYDEDRFRVDLFVNPRFLRVSTTLEKGYLPTPDASLSLTNAIGINASGTIGGSSAYNFQNRTIIALRNARIRANTSVASHLGFVVDDLVGEFDSKSLRYSAGLFWAPGNEFIGQRRIIGAGVGTQFDTWADQEALRGTPLIVFLAQPSRVELLVDGRLVSSRSYPAGNIDLDTSALTSGSYTVVLRIHEPNGSVREERRFFVKNEQVAPAGHPIFYAFGGFLANTRPHQPVSASNTFYYQAGSAWRLSNNFALDVSALGTQHKLIVEGGAWFIKGPVRLRAAGLVSSTGDAGGLLQFGTSGQGPFTANLDIRHIWSKDGPLIPFSSYANTFDFTPPTGIQLANGSYTQATGSVGIRLGSGYLSIVASYRKDHDYAADYTVGPNITWPLVSRNRIQLVFEASAQKTRTATAAFAGFRALLTSGRMSISSTTGGAYQNESGGGGVSRVVSNLTAQFSHETQAQTLFNVEAGVDRNISSSFLHAGGTFYGNFGNGRADILHDLEGKGGAQYDIGFQSGFALGSSVEALGARSPEQSAFVVTVNGDARDATFDVLVDDVSKGRVRVGERLSLFVPGYRTYRVRLVPVEAVNVSYDTAAREVTLYPGNVRALAWDAESYFTLFGQAVSPAGRPMANALVQTAKNIAQTNENGFFQIDVRRGDAVMIGGAGEASCRLPIGNAAVSNDYASVGKVVCQ</sequence>
<proteinExistence type="predicted"/>
<feature type="domain" description="Pilus assembly protein C-terminal" evidence="2">
    <location>
        <begin position="694"/>
        <end position="786"/>
    </location>
</feature>
<dbReference type="Proteomes" id="UP001500827">
    <property type="component" value="Unassembled WGS sequence"/>
</dbReference>
<evidence type="ECO:0000256" key="1">
    <source>
        <dbReference type="ARBA" id="ARBA00022729"/>
    </source>
</evidence>
<organism evidence="4 5">
    <name type="scientific">Sphingomonas limnosediminicola</name>
    <dbReference type="NCBI Taxonomy" id="940133"/>
    <lineage>
        <taxon>Bacteria</taxon>
        <taxon>Pseudomonadati</taxon>
        <taxon>Pseudomonadota</taxon>
        <taxon>Alphaproteobacteria</taxon>
        <taxon>Sphingomonadales</taxon>
        <taxon>Sphingomonadaceae</taxon>
        <taxon>Sphingomonas</taxon>
    </lineage>
</organism>
<dbReference type="InterPro" id="IPR031917">
    <property type="entry name" value="Pilus_assem_C"/>
</dbReference>
<evidence type="ECO:0008006" key="6">
    <source>
        <dbReference type="Google" id="ProtNLM"/>
    </source>
</evidence>
<evidence type="ECO:0000259" key="2">
    <source>
        <dbReference type="Pfam" id="PF15976"/>
    </source>
</evidence>
<dbReference type="InterPro" id="IPR032636">
    <property type="entry name" value="Pilus_assem_E-set-like_dom"/>
</dbReference>
<keyword evidence="1" id="KW-0732">Signal</keyword>
<evidence type="ECO:0000313" key="4">
    <source>
        <dbReference type="EMBL" id="GAA3894434.1"/>
    </source>
</evidence>
<evidence type="ECO:0000259" key="3">
    <source>
        <dbReference type="Pfam" id="PF16967"/>
    </source>
</evidence>
<feature type="domain" description="Pilus assembly protein E-set like" evidence="3">
    <location>
        <begin position="232"/>
        <end position="298"/>
    </location>
</feature>
<comment type="caution">
    <text evidence="4">The sequence shown here is derived from an EMBL/GenBank/DDBJ whole genome shotgun (WGS) entry which is preliminary data.</text>
</comment>
<gene>
    <name evidence="4" type="ORF">GCM10022276_11990</name>
</gene>
<name>A0ABP7L8K6_9SPHN</name>
<keyword evidence="5" id="KW-1185">Reference proteome</keyword>
<reference evidence="5" key="1">
    <citation type="journal article" date="2019" name="Int. J. Syst. Evol. Microbiol.">
        <title>The Global Catalogue of Microorganisms (GCM) 10K type strain sequencing project: providing services to taxonomists for standard genome sequencing and annotation.</title>
        <authorList>
            <consortium name="The Broad Institute Genomics Platform"/>
            <consortium name="The Broad Institute Genome Sequencing Center for Infectious Disease"/>
            <person name="Wu L."/>
            <person name="Ma J."/>
        </authorList>
    </citation>
    <scope>NUCLEOTIDE SEQUENCE [LARGE SCALE GENOMIC DNA]</scope>
    <source>
        <strain evidence="5">JCM 17543</strain>
    </source>
</reference>
<dbReference type="Pfam" id="PF15976">
    <property type="entry name" value="CooC_C"/>
    <property type="match status" value="1"/>
</dbReference>
<dbReference type="EMBL" id="BAABBM010000001">
    <property type="protein sequence ID" value="GAA3894434.1"/>
    <property type="molecule type" value="Genomic_DNA"/>
</dbReference>
<evidence type="ECO:0000313" key="5">
    <source>
        <dbReference type="Proteomes" id="UP001500827"/>
    </source>
</evidence>
<accession>A0ABP7L8K6</accession>
<protein>
    <recommendedName>
        <fullName evidence="6">Fimbrial biogenesis outer membrane usher protein</fullName>
    </recommendedName>
</protein>
<dbReference type="Pfam" id="PF16967">
    <property type="entry name" value="TcfC"/>
    <property type="match status" value="1"/>
</dbReference>